<keyword evidence="2" id="KW-1185">Reference proteome</keyword>
<dbReference type="AlphaFoldDB" id="A0AAD9NUW5"/>
<dbReference type="EMBL" id="JAODUO010000317">
    <property type="protein sequence ID" value="KAK2183250.1"/>
    <property type="molecule type" value="Genomic_DNA"/>
</dbReference>
<accession>A0AAD9NUW5</accession>
<sequence>MENQYTTSIMMISTSVWTSGSKMTGWTCQSWNWPRRKPRRPSR</sequence>
<reference evidence="1" key="1">
    <citation type="journal article" date="2023" name="Mol. Biol. Evol.">
        <title>Third-Generation Sequencing Reveals the Adaptive Role of the Epigenome in Three Deep-Sea Polychaetes.</title>
        <authorList>
            <person name="Perez M."/>
            <person name="Aroh O."/>
            <person name="Sun Y."/>
            <person name="Lan Y."/>
            <person name="Juniper S.K."/>
            <person name="Young C.R."/>
            <person name="Angers B."/>
            <person name="Qian P.Y."/>
        </authorList>
    </citation>
    <scope>NUCLEOTIDE SEQUENCE</scope>
    <source>
        <strain evidence="1">R07B-5</strain>
    </source>
</reference>
<organism evidence="1 2">
    <name type="scientific">Ridgeia piscesae</name>
    <name type="common">Tubeworm</name>
    <dbReference type="NCBI Taxonomy" id="27915"/>
    <lineage>
        <taxon>Eukaryota</taxon>
        <taxon>Metazoa</taxon>
        <taxon>Spiralia</taxon>
        <taxon>Lophotrochozoa</taxon>
        <taxon>Annelida</taxon>
        <taxon>Polychaeta</taxon>
        <taxon>Sedentaria</taxon>
        <taxon>Canalipalpata</taxon>
        <taxon>Sabellida</taxon>
        <taxon>Siboglinidae</taxon>
        <taxon>Ridgeia</taxon>
    </lineage>
</organism>
<protein>
    <submittedName>
        <fullName evidence="1">Uncharacterized protein</fullName>
    </submittedName>
</protein>
<name>A0AAD9NUW5_RIDPI</name>
<evidence type="ECO:0000313" key="2">
    <source>
        <dbReference type="Proteomes" id="UP001209878"/>
    </source>
</evidence>
<dbReference type="Proteomes" id="UP001209878">
    <property type="component" value="Unassembled WGS sequence"/>
</dbReference>
<comment type="caution">
    <text evidence="1">The sequence shown here is derived from an EMBL/GenBank/DDBJ whole genome shotgun (WGS) entry which is preliminary data.</text>
</comment>
<evidence type="ECO:0000313" key="1">
    <source>
        <dbReference type="EMBL" id="KAK2183250.1"/>
    </source>
</evidence>
<gene>
    <name evidence="1" type="ORF">NP493_316g00001</name>
</gene>
<proteinExistence type="predicted"/>